<sequence>MPYVIQIDSVTNLTWATFTFQLVCYALTCQMEKVINGEDLDPSNKGSFLQINIAMQLGIEQARMHSLRTTAPLLFVVIKY</sequence>
<dbReference type="Proteomes" id="UP000002051">
    <property type="component" value="Chromosome 8"/>
</dbReference>
<reference evidence="2" key="3">
    <citation type="submission" date="2015-04" db="UniProtKB">
        <authorList>
            <consortium name="EnsemblPlants"/>
        </authorList>
    </citation>
    <scope>IDENTIFICATION</scope>
    <source>
        <strain evidence="2">cv. Jemalong A17</strain>
    </source>
</reference>
<reference evidence="1 3" key="2">
    <citation type="journal article" date="2014" name="BMC Genomics">
        <title>An improved genome release (version Mt4.0) for the model legume Medicago truncatula.</title>
        <authorList>
            <person name="Tang H."/>
            <person name="Krishnakumar V."/>
            <person name="Bidwell S."/>
            <person name="Rosen B."/>
            <person name="Chan A."/>
            <person name="Zhou S."/>
            <person name="Gentzbittel L."/>
            <person name="Childs K.L."/>
            <person name="Yandell M."/>
            <person name="Gundlach H."/>
            <person name="Mayer K.F."/>
            <person name="Schwartz D.C."/>
            <person name="Town C.D."/>
        </authorList>
    </citation>
    <scope>GENOME REANNOTATION</scope>
    <source>
        <strain evidence="1">A17</strain>
        <strain evidence="2 3">cv. Jemalong A17</strain>
    </source>
</reference>
<dbReference type="HOGENOM" id="CLU_2593468_0_0_1"/>
<reference evidence="1 3" key="1">
    <citation type="journal article" date="2011" name="Nature">
        <title>The Medicago genome provides insight into the evolution of rhizobial symbioses.</title>
        <authorList>
            <person name="Young N.D."/>
            <person name="Debelle F."/>
            <person name="Oldroyd G.E."/>
            <person name="Geurts R."/>
            <person name="Cannon S.B."/>
            <person name="Udvardi M.K."/>
            <person name="Benedito V.A."/>
            <person name="Mayer K.F."/>
            <person name="Gouzy J."/>
            <person name="Schoof H."/>
            <person name="Van de Peer Y."/>
            <person name="Proost S."/>
            <person name="Cook D.R."/>
            <person name="Meyers B.C."/>
            <person name="Spannagl M."/>
            <person name="Cheung F."/>
            <person name="De Mita S."/>
            <person name="Krishnakumar V."/>
            <person name="Gundlach H."/>
            <person name="Zhou S."/>
            <person name="Mudge J."/>
            <person name="Bharti A.K."/>
            <person name="Murray J.D."/>
            <person name="Naoumkina M.A."/>
            <person name="Rosen B."/>
            <person name="Silverstein K.A."/>
            <person name="Tang H."/>
            <person name="Rombauts S."/>
            <person name="Zhao P.X."/>
            <person name="Zhou P."/>
            <person name="Barbe V."/>
            <person name="Bardou P."/>
            <person name="Bechner M."/>
            <person name="Bellec A."/>
            <person name="Berger A."/>
            <person name="Berges H."/>
            <person name="Bidwell S."/>
            <person name="Bisseling T."/>
            <person name="Choisne N."/>
            <person name="Couloux A."/>
            <person name="Denny R."/>
            <person name="Deshpande S."/>
            <person name="Dai X."/>
            <person name="Doyle J.J."/>
            <person name="Dudez A.M."/>
            <person name="Farmer A.D."/>
            <person name="Fouteau S."/>
            <person name="Franken C."/>
            <person name="Gibelin C."/>
            <person name="Gish J."/>
            <person name="Goldstein S."/>
            <person name="Gonzalez A.J."/>
            <person name="Green P.J."/>
            <person name="Hallab A."/>
            <person name="Hartog M."/>
            <person name="Hua A."/>
            <person name="Humphray S.J."/>
            <person name="Jeong D.H."/>
            <person name="Jing Y."/>
            <person name="Jocker A."/>
            <person name="Kenton S.M."/>
            <person name="Kim D.J."/>
            <person name="Klee K."/>
            <person name="Lai H."/>
            <person name="Lang C."/>
            <person name="Lin S."/>
            <person name="Macmil S.L."/>
            <person name="Magdelenat G."/>
            <person name="Matthews L."/>
            <person name="McCorrison J."/>
            <person name="Monaghan E.L."/>
            <person name="Mun J.H."/>
            <person name="Najar F.Z."/>
            <person name="Nicholson C."/>
            <person name="Noirot C."/>
            <person name="O'Bleness M."/>
            <person name="Paule C.R."/>
            <person name="Poulain J."/>
            <person name="Prion F."/>
            <person name="Qin B."/>
            <person name="Qu C."/>
            <person name="Retzel E.F."/>
            <person name="Riddle C."/>
            <person name="Sallet E."/>
            <person name="Samain S."/>
            <person name="Samson N."/>
            <person name="Sanders I."/>
            <person name="Saurat O."/>
            <person name="Scarpelli C."/>
            <person name="Schiex T."/>
            <person name="Segurens B."/>
            <person name="Severin A.J."/>
            <person name="Sherrier D.J."/>
            <person name="Shi R."/>
            <person name="Sims S."/>
            <person name="Singer S.R."/>
            <person name="Sinharoy S."/>
            <person name="Sterck L."/>
            <person name="Viollet A."/>
            <person name="Wang B.B."/>
            <person name="Wang K."/>
            <person name="Wang M."/>
            <person name="Wang X."/>
            <person name="Warfsmann J."/>
            <person name="Weissenbach J."/>
            <person name="White D.D."/>
            <person name="White J.D."/>
            <person name="Wiley G.B."/>
            <person name="Wincker P."/>
            <person name="Xing Y."/>
            <person name="Yang L."/>
            <person name="Yao Z."/>
            <person name="Ying F."/>
            <person name="Zhai J."/>
            <person name="Zhou L."/>
            <person name="Zuber A."/>
            <person name="Denarie J."/>
            <person name="Dixon R.A."/>
            <person name="May G.D."/>
            <person name="Schwartz D.C."/>
            <person name="Rogers J."/>
            <person name="Quetier F."/>
            <person name="Town C.D."/>
            <person name="Roe B.A."/>
        </authorList>
    </citation>
    <scope>NUCLEOTIDE SEQUENCE [LARGE SCALE GENOMIC DNA]</scope>
    <source>
        <strain evidence="1">A17</strain>
        <strain evidence="2 3">cv. Jemalong A17</strain>
    </source>
</reference>
<name>A0A072U3F2_MEDTR</name>
<accession>A0A072U3F2</accession>
<protein>
    <submittedName>
        <fullName evidence="1 2">Uncharacterized protein</fullName>
    </submittedName>
</protein>
<keyword evidence="3" id="KW-1185">Reference proteome</keyword>
<dbReference type="AlphaFoldDB" id="A0A072U3F2"/>
<evidence type="ECO:0000313" key="1">
    <source>
        <dbReference type="EMBL" id="KEH20345.1"/>
    </source>
</evidence>
<organism evidence="1 3">
    <name type="scientific">Medicago truncatula</name>
    <name type="common">Barrel medic</name>
    <name type="synonym">Medicago tribuloides</name>
    <dbReference type="NCBI Taxonomy" id="3880"/>
    <lineage>
        <taxon>Eukaryota</taxon>
        <taxon>Viridiplantae</taxon>
        <taxon>Streptophyta</taxon>
        <taxon>Embryophyta</taxon>
        <taxon>Tracheophyta</taxon>
        <taxon>Spermatophyta</taxon>
        <taxon>Magnoliopsida</taxon>
        <taxon>eudicotyledons</taxon>
        <taxon>Gunneridae</taxon>
        <taxon>Pentapetalae</taxon>
        <taxon>rosids</taxon>
        <taxon>fabids</taxon>
        <taxon>Fabales</taxon>
        <taxon>Fabaceae</taxon>
        <taxon>Papilionoideae</taxon>
        <taxon>50 kb inversion clade</taxon>
        <taxon>NPAAA clade</taxon>
        <taxon>Hologalegina</taxon>
        <taxon>IRL clade</taxon>
        <taxon>Trifolieae</taxon>
        <taxon>Medicago</taxon>
    </lineage>
</organism>
<proteinExistence type="predicted"/>
<dbReference type="EMBL" id="CM001224">
    <property type="protein sequence ID" value="KEH20345.1"/>
    <property type="molecule type" value="Genomic_DNA"/>
</dbReference>
<gene>
    <name evidence="1" type="ordered locus">MTR_8g073225</name>
</gene>
<evidence type="ECO:0000313" key="3">
    <source>
        <dbReference type="Proteomes" id="UP000002051"/>
    </source>
</evidence>
<dbReference type="EnsemblPlants" id="KEH20345">
    <property type="protein sequence ID" value="KEH20345"/>
    <property type="gene ID" value="MTR_8g073225"/>
</dbReference>
<evidence type="ECO:0000313" key="2">
    <source>
        <dbReference type="EnsemblPlants" id="KEH20345"/>
    </source>
</evidence>